<evidence type="ECO:0000256" key="2">
    <source>
        <dbReference type="ARBA" id="ARBA00009681"/>
    </source>
</evidence>
<evidence type="ECO:0000256" key="8">
    <source>
        <dbReference type="ARBA" id="ARBA00031968"/>
    </source>
</evidence>
<dbReference type="Gene3D" id="1.20.930.10">
    <property type="entry name" value="Conserved domain common to transcription factors TFIIS, elongin A, CRSP70"/>
    <property type="match status" value="1"/>
</dbReference>
<dbReference type="EMBL" id="CAACVG010009390">
    <property type="protein sequence ID" value="VEN53112.1"/>
    <property type="molecule type" value="Genomic_DNA"/>
</dbReference>
<feature type="region of interest" description="Disordered" evidence="10">
    <location>
        <begin position="108"/>
        <end position="220"/>
    </location>
</feature>
<feature type="region of interest" description="Disordered" evidence="10">
    <location>
        <begin position="284"/>
        <end position="363"/>
    </location>
</feature>
<dbReference type="GO" id="GO:0016592">
    <property type="term" value="C:mediator complex"/>
    <property type="evidence" value="ECO:0007669"/>
    <property type="project" value="InterPro"/>
</dbReference>
<dbReference type="SMART" id="SM00509">
    <property type="entry name" value="TFS2N"/>
    <property type="match status" value="1"/>
</dbReference>
<feature type="compositionally biased region" description="Acidic residues" evidence="10">
    <location>
        <begin position="325"/>
        <end position="346"/>
    </location>
</feature>
<feature type="compositionally biased region" description="Basic and acidic residues" evidence="10">
    <location>
        <begin position="347"/>
        <end position="363"/>
    </location>
</feature>
<accession>A0A653CZ20</accession>
<dbReference type="Pfam" id="PF08711">
    <property type="entry name" value="Med26"/>
    <property type="match status" value="1"/>
</dbReference>
<evidence type="ECO:0000256" key="10">
    <source>
        <dbReference type="SAM" id="MobiDB-lite"/>
    </source>
</evidence>
<evidence type="ECO:0000259" key="11">
    <source>
        <dbReference type="PROSITE" id="PS51319"/>
    </source>
</evidence>
<feature type="compositionally biased region" description="Basic residues" evidence="10">
    <location>
        <begin position="201"/>
        <end position="214"/>
    </location>
</feature>
<evidence type="ECO:0000256" key="9">
    <source>
        <dbReference type="PROSITE-ProRule" id="PRU00649"/>
    </source>
</evidence>
<gene>
    <name evidence="12" type="ORF">CALMAC_LOCUS13027</name>
</gene>
<feature type="compositionally biased region" description="Basic and acidic residues" evidence="10">
    <location>
        <begin position="299"/>
        <end position="308"/>
    </location>
</feature>
<keyword evidence="4" id="KW-0805">Transcription regulation</keyword>
<dbReference type="InterPro" id="IPR003617">
    <property type="entry name" value="TFIIS/CRSP70_N_sub"/>
</dbReference>
<keyword evidence="5" id="KW-0010">Activator</keyword>
<dbReference type="CDD" id="cd00183">
    <property type="entry name" value="TFIIS_I"/>
    <property type="match status" value="1"/>
</dbReference>
<dbReference type="PROSITE" id="PS51319">
    <property type="entry name" value="TFIIS_N"/>
    <property type="match status" value="1"/>
</dbReference>
<evidence type="ECO:0000256" key="4">
    <source>
        <dbReference type="ARBA" id="ARBA00023015"/>
    </source>
</evidence>
<reference evidence="12 13" key="1">
    <citation type="submission" date="2019-01" db="EMBL/GenBank/DDBJ databases">
        <authorList>
            <person name="Sayadi A."/>
        </authorList>
    </citation>
    <scope>NUCLEOTIDE SEQUENCE [LARGE SCALE GENOMIC DNA]</scope>
</reference>
<proteinExistence type="inferred from homology"/>
<evidence type="ECO:0000256" key="6">
    <source>
        <dbReference type="ARBA" id="ARBA00023163"/>
    </source>
</evidence>
<evidence type="ECO:0000256" key="7">
    <source>
        <dbReference type="ARBA" id="ARBA00023242"/>
    </source>
</evidence>
<dbReference type="OrthoDB" id="550309at2759"/>
<feature type="compositionally biased region" description="Polar residues" evidence="10">
    <location>
        <begin position="284"/>
        <end position="293"/>
    </location>
</feature>
<dbReference type="InterPro" id="IPR035441">
    <property type="entry name" value="TFIIS/LEDGF_dom_sf"/>
</dbReference>
<dbReference type="PANTHER" id="PTHR15201:SF1">
    <property type="entry name" value="MEDIATOR OF RNA POLYMERASE II TRANSCRIPTION SUBUNIT 26"/>
    <property type="match status" value="1"/>
</dbReference>
<dbReference type="PANTHER" id="PTHR15201">
    <property type="entry name" value="CRSP70"/>
    <property type="match status" value="1"/>
</dbReference>
<dbReference type="Proteomes" id="UP000410492">
    <property type="component" value="Unassembled WGS sequence"/>
</dbReference>
<dbReference type="GO" id="GO:0003712">
    <property type="term" value="F:transcription coregulator activity"/>
    <property type="evidence" value="ECO:0007669"/>
    <property type="project" value="TreeGrafter"/>
</dbReference>
<evidence type="ECO:0000313" key="13">
    <source>
        <dbReference type="Proteomes" id="UP000410492"/>
    </source>
</evidence>
<name>A0A653CZ20_CALMS</name>
<feature type="compositionally biased region" description="Low complexity" evidence="10">
    <location>
        <begin position="156"/>
        <end position="187"/>
    </location>
</feature>
<feature type="region of interest" description="Disordered" evidence="10">
    <location>
        <begin position="525"/>
        <end position="544"/>
    </location>
</feature>
<keyword evidence="6" id="KW-0804">Transcription</keyword>
<dbReference type="InterPro" id="IPR042376">
    <property type="entry name" value="MED26"/>
</dbReference>
<sequence length="576" mass="65065">MQNNVIELTEKLLRSLDSNYNVIDMPAVVEIISQLEKVAITKELLQTTRLGKYINELRKKTTNEALSKRAKELVKKWRNAVLPESNGQIKQSTSPPLVTQEDVNLNQFKASKKRPAKEPPDLNAPPKRPKLNGGIPELDFSDNSNSSFKDVIAMKQQQQQEPKLQQQQPQQQPQRDVIIINSDSNSSLPEKGDPPLDQQMPKKRGRKKGSKNHRNLIDEAETSFTNKLAVSRGNSKVKTTQELIASLQNKSSNPAVNSISTTKPKEDLMEKAAKLTERVSMIDQQLNTSGTRSKNSRKLKSERNERVIESGSVINDKSLLLRKEEEDEEDDDDEDDDDINVVDEEPNDVKREIKEERESKETENANANIITSLDVEEALALLPPIDKSVLLEDEDEVQCTCILKETKSDFSVEEDAEPNLLQRRYEFVEDGNCPARDHLQHKYHLDHVTEEQARRLHAVCIPNLNGNRSLPTPKDEPRLLDDGLYADVVPNVTREYLPKDAKCFAGENFKKYSFSEAGVESECGEGGGGVVKSEVSEERTGDDDGDTRCFREWHDVIAVPSYNGEIFKILPYVIID</sequence>
<evidence type="ECO:0000256" key="5">
    <source>
        <dbReference type="ARBA" id="ARBA00023159"/>
    </source>
</evidence>
<dbReference type="InterPro" id="IPR017923">
    <property type="entry name" value="TFIIS_N"/>
</dbReference>
<organism evidence="12 13">
    <name type="scientific">Callosobruchus maculatus</name>
    <name type="common">Southern cowpea weevil</name>
    <name type="synonym">Pulse bruchid</name>
    <dbReference type="NCBI Taxonomy" id="64391"/>
    <lineage>
        <taxon>Eukaryota</taxon>
        <taxon>Metazoa</taxon>
        <taxon>Ecdysozoa</taxon>
        <taxon>Arthropoda</taxon>
        <taxon>Hexapoda</taxon>
        <taxon>Insecta</taxon>
        <taxon>Pterygota</taxon>
        <taxon>Neoptera</taxon>
        <taxon>Endopterygota</taxon>
        <taxon>Coleoptera</taxon>
        <taxon>Polyphaga</taxon>
        <taxon>Cucujiformia</taxon>
        <taxon>Chrysomeloidea</taxon>
        <taxon>Chrysomelidae</taxon>
        <taxon>Bruchinae</taxon>
        <taxon>Bruchini</taxon>
        <taxon>Callosobruchus</taxon>
    </lineage>
</organism>
<keyword evidence="13" id="KW-1185">Reference proteome</keyword>
<comment type="subcellular location">
    <subcellularLocation>
        <location evidence="1 9">Nucleus</location>
    </subcellularLocation>
</comment>
<keyword evidence="7 9" id="KW-0539">Nucleus</keyword>
<dbReference type="GO" id="GO:0006357">
    <property type="term" value="P:regulation of transcription by RNA polymerase II"/>
    <property type="evidence" value="ECO:0007669"/>
    <property type="project" value="InterPro"/>
</dbReference>
<dbReference type="SUPFAM" id="SSF47676">
    <property type="entry name" value="Conserved domain common to transcription factors TFIIS, elongin A, CRSP70"/>
    <property type="match status" value="1"/>
</dbReference>
<dbReference type="GO" id="GO:0070847">
    <property type="term" value="C:core mediator complex"/>
    <property type="evidence" value="ECO:0007669"/>
    <property type="project" value="TreeGrafter"/>
</dbReference>
<dbReference type="AlphaFoldDB" id="A0A653CZ20"/>
<dbReference type="GO" id="GO:0010628">
    <property type="term" value="P:positive regulation of gene expression"/>
    <property type="evidence" value="ECO:0007669"/>
    <property type="project" value="TreeGrafter"/>
</dbReference>
<feature type="domain" description="TFIIS N-terminal" evidence="11">
    <location>
        <begin position="7"/>
        <end position="84"/>
    </location>
</feature>
<protein>
    <recommendedName>
        <fullName evidence="3">Mediator of RNA polymerase II transcription subunit 26</fullName>
    </recommendedName>
    <alternativeName>
        <fullName evidence="8">Mediator complex subunit 26</fullName>
    </alternativeName>
</protein>
<evidence type="ECO:0000256" key="3">
    <source>
        <dbReference type="ARBA" id="ARBA00019686"/>
    </source>
</evidence>
<evidence type="ECO:0000313" key="12">
    <source>
        <dbReference type="EMBL" id="VEN53112.1"/>
    </source>
</evidence>
<comment type="similarity">
    <text evidence="2">Belongs to the Mediator complex subunit 26 family.</text>
</comment>
<evidence type="ECO:0000256" key="1">
    <source>
        <dbReference type="ARBA" id="ARBA00004123"/>
    </source>
</evidence>